<dbReference type="InterPro" id="IPR028283">
    <property type="entry name" value="WASH-7_C"/>
</dbReference>
<evidence type="ECO:0000256" key="1">
    <source>
        <dbReference type="SAM" id="MobiDB-lite"/>
    </source>
</evidence>
<feature type="compositionally biased region" description="Low complexity" evidence="1">
    <location>
        <begin position="933"/>
        <end position="970"/>
    </location>
</feature>
<evidence type="ECO:0000259" key="3">
    <source>
        <dbReference type="Pfam" id="PF14745"/>
    </source>
</evidence>
<dbReference type="GO" id="GO:0071203">
    <property type="term" value="C:WASH complex"/>
    <property type="evidence" value="ECO:0007669"/>
    <property type="project" value="InterPro"/>
</dbReference>
<feature type="compositionally biased region" description="Low complexity" evidence="1">
    <location>
        <begin position="1114"/>
        <end position="1144"/>
    </location>
</feature>
<feature type="domain" description="WASH complex subunit 7 central" evidence="2">
    <location>
        <begin position="966"/>
        <end position="1037"/>
    </location>
</feature>
<dbReference type="GO" id="GO:0016197">
    <property type="term" value="P:endosomal transport"/>
    <property type="evidence" value="ECO:0007669"/>
    <property type="project" value="TreeGrafter"/>
</dbReference>
<dbReference type="InterPro" id="IPR027307">
    <property type="entry name" value="WASH7"/>
</dbReference>
<evidence type="ECO:0000313" key="5">
    <source>
        <dbReference type="EMBL" id="CAE8687170.1"/>
    </source>
</evidence>
<dbReference type="PANTHER" id="PTHR31409:SF0">
    <property type="entry name" value="WASH COMPLEX SUBUNIT 4"/>
    <property type="match status" value="1"/>
</dbReference>
<dbReference type="GO" id="GO:0007032">
    <property type="term" value="P:endosome organization"/>
    <property type="evidence" value="ECO:0007669"/>
    <property type="project" value="TreeGrafter"/>
</dbReference>
<comment type="caution">
    <text evidence="5">The sequence shown here is derived from an EMBL/GenBank/DDBJ whole genome shotgun (WGS) entry which is preliminary data.</text>
</comment>
<feature type="region of interest" description="Disordered" evidence="1">
    <location>
        <begin position="932"/>
        <end position="973"/>
    </location>
</feature>
<feature type="domain" description="WASH complex subunit 7 central" evidence="2">
    <location>
        <begin position="666"/>
        <end position="942"/>
    </location>
</feature>
<evidence type="ECO:0000259" key="2">
    <source>
        <dbReference type="Pfam" id="PF14744"/>
    </source>
</evidence>
<reference evidence="5" key="1">
    <citation type="submission" date="2021-02" db="EMBL/GenBank/DDBJ databases">
        <authorList>
            <person name="Dougan E. K."/>
            <person name="Rhodes N."/>
            <person name="Thang M."/>
            <person name="Chan C."/>
        </authorList>
    </citation>
    <scope>NUCLEOTIDE SEQUENCE</scope>
</reference>
<feature type="domain" description="WASH complex subunit 4 N-terminal" evidence="3">
    <location>
        <begin position="125"/>
        <end position="580"/>
    </location>
</feature>
<feature type="region of interest" description="Disordered" evidence="1">
    <location>
        <begin position="1109"/>
        <end position="1150"/>
    </location>
</feature>
<dbReference type="Pfam" id="PF14746">
    <property type="entry name" value="WASH-7_C"/>
    <property type="match status" value="1"/>
</dbReference>
<feature type="non-terminal residue" evidence="5">
    <location>
        <position position="1276"/>
    </location>
</feature>
<protein>
    <submittedName>
        <fullName evidence="5">Uncharacterized protein</fullName>
    </submittedName>
</protein>
<feature type="domain" description="WASH complex subunit 7 C-terminal" evidence="4">
    <location>
        <begin position="1157"/>
        <end position="1228"/>
    </location>
</feature>
<evidence type="ECO:0000313" key="6">
    <source>
        <dbReference type="Proteomes" id="UP000626109"/>
    </source>
</evidence>
<feature type="region of interest" description="Disordered" evidence="1">
    <location>
        <begin position="1236"/>
        <end position="1261"/>
    </location>
</feature>
<organism evidence="5 6">
    <name type="scientific">Polarella glacialis</name>
    <name type="common">Dinoflagellate</name>
    <dbReference type="NCBI Taxonomy" id="89957"/>
    <lineage>
        <taxon>Eukaryota</taxon>
        <taxon>Sar</taxon>
        <taxon>Alveolata</taxon>
        <taxon>Dinophyceae</taxon>
        <taxon>Suessiales</taxon>
        <taxon>Suessiaceae</taxon>
        <taxon>Polarella</taxon>
    </lineage>
</organism>
<gene>
    <name evidence="5" type="ORF">PGLA2088_LOCUS25343</name>
</gene>
<dbReference type="PANTHER" id="PTHR31409">
    <property type="entry name" value="WASH COMPLEX SUBUNIT 4"/>
    <property type="match status" value="1"/>
</dbReference>
<accession>A0A813JV19</accession>
<dbReference type="Pfam" id="PF14744">
    <property type="entry name" value="WASH-7_mid"/>
    <property type="match status" value="2"/>
</dbReference>
<dbReference type="Proteomes" id="UP000626109">
    <property type="component" value="Unassembled WGS sequence"/>
</dbReference>
<dbReference type="EMBL" id="CAJNNW010026706">
    <property type="protein sequence ID" value="CAE8687170.1"/>
    <property type="molecule type" value="Genomic_DNA"/>
</dbReference>
<evidence type="ECO:0000259" key="4">
    <source>
        <dbReference type="Pfam" id="PF14746"/>
    </source>
</evidence>
<dbReference type="InterPro" id="IPR028191">
    <property type="entry name" value="WASH-4_N"/>
</dbReference>
<dbReference type="InterPro" id="IPR028282">
    <property type="entry name" value="WASH-7_central"/>
</dbReference>
<sequence length="1276" mass="139581">MYRYFVRCVASAMAAADVLDPVSPHGGSSYVSRAPSVASMNLFDEDRVIGASTGDQVLQRWHSFLGESSQLLKAQLAPPALWRRLPARGPAQVSNFEESLKRQQNQVRSSASAELAASLSQGSSAVGRVVCSLTTSVAEARVCISTAPELCRTLALFGESLGPELADEDMLQTPSSLLIEMADLLPTLRLLRKLLDRVDTIAEHLVRQLVGTHAAGLSASQTKGPLRGLSRQAQRPALDVLGELLAVPVAVDGLILESDRLRRAYSSYTWIVGKTAQASPGASSLPELPNESARAIARELQEAATLMRGDAFKICLNRIAVALEDVSGQATVNTFLDHLAGYFKARLEESEARGKTASAQLWLPSESLVPWVCAFVLCSRVFGRQARRAESKFIAEVWKMHKKSPVVVLYGRVVWCVGDFLQSYLPELVEEANLKRELANLDELRQRQAARLDEGSFAQEMQNCRAAVMALLAGLQATSQELGPGNVSRALKEGHKVLVHGLSLALRVRASLEEYLVLHVREGVPVPRSCLASVTLGFQLLKTIEAGPSTARWAELSTLLLRHLALRLHQELQESRSKLQAGAEGQDAATALGLAATCLYRILGGVPQQQQQLLDSYFDAGAFALSLFCASRSESASQGPAGMWRELRVASSWSSQLSRLCDTSWCYWVRELFPELLSDLRQKSRAVQALPLLVEAFASPLSSIVPVDSTTGRALLAELRAALEAGIVQPLCSGIEQDLRLHVHAVMQGTMDLLPLAPQPEVLALLQLRPLGLTKSSVVDIKDQVELRLSRNFYDLTALAPQDAEAYERMRCLAQERYGLNVLDGRLPGGSLEQGLDVIDVMRNVHLLSTQYGYSLHEQFFTQASNQGAAKIRTITVEHLATSIRAHGTGVINTAVNYTVGFLKRKLEVVAEFLGDESVKSRLLADRQWLEGNKNNKNNNNSNNNNNNSNNNNNNNNKNSNNNNHNNNSKISKPGYTWARAMETARFVQRLGAARDGVTFLDKLRQVLTQIGNTLGYVRMVRTAGMRSMAPSLPYVESCPWLGGSAKGNDAPSLLLDAAESAGCQPEVLEAARIADGASRSVRRCFEASTDHLNLLAQVFAKALERPHYDNNKQQQQQQDQQQQQRQQRQQPQQQQQQQQQQQPETPGAGQSGTCLFHLLVPAMSLSFLDSLLLGRETLAKRAVAPSSGPRGDILLFDDGFAVGVAFVLRVFDLERKFHAMHWFDTEIADTDVTTGQARSSLGVPSADSSTSGQSVAGDRRRQLERELGRLAAAVE</sequence>
<dbReference type="AlphaFoldDB" id="A0A813JV19"/>
<proteinExistence type="predicted"/>
<dbReference type="GO" id="GO:0005768">
    <property type="term" value="C:endosome"/>
    <property type="evidence" value="ECO:0007669"/>
    <property type="project" value="TreeGrafter"/>
</dbReference>
<name>A0A813JV19_POLGL</name>
<dbReference type="Pfam" id="PF14745">
    <property type="entry name" value="WASH-4_N"/>
    <property type="match status" value="1"/>
</dbReference>